<dbReference type="EMBL" id="FMYH01000003">
    <property type="protein sequence ID" value="SDC59460.1"/>
    <property type="molecule type" value="Genomic_DNA"/>
</dbReference>
<feature type="domain" description="AAA+ ATPase" evidence="1">
    <location>
        <begin position="447"/>
        <end position="579"/>
    </location>
</feature>
<dbReference type="CDD" id="cd19481">
    <property type="entry name" value="RecA-like_protease"/>
    <property type="match status" value="1"/>
</dbReference>
<reference evidence="2 3" key="1">
    <citation type="submission" date="2016-09" db="EMBL/GenBank/DDBJ databases">
        <authorList>
            <person name="Capua I."/>
            <person name="De Benedictis P."/>
            <person name="Joannis T."/>
            <person name="Lombin L.H."/>
            <person name="Cattoli G."/>
        </authorList>
    </citation>
    <scope>NUCLEOTIDE SEQUENCE [LARGE SCALE GENOMIC DNA]</scope>
    <source>
        <strain evidence="2 3">ISLP-3</strain>
    </source>
</reference>
<dbReference type="InterPro" id="IPR054472">
    <property type="entry name" value="WHD"/>
</dbReference>
<dbReference type="Gene3D" id="3.40.50.300">
    <property type="entry name" value="P-loop containing nucleotide triphosphate hydrolases"/>
    <property type="match status" value="1"/>
</dbReference>
<sequence length="665" mass="69398">MVRPPKEQIIVDAGQASESPFGELLLALAAAVARRGASGQTSGAQVALEVLDAEHATGALAVLTDPIDELVGRFGLTPTDRRLLVVALLPELHPAGHLLLGLLSGDEGAARPSVAVALELAGLSTVSAQGRQRLAATARLRRHGLLSVLGDDVFLARRLQLCERVVAALIGDDSPPARLLPLFGEVMPVPVEGTTTVAGALERGAGLVWVTAGPGTAGTALAAAACQELGVVCLLADLRRAPQLGVGPGEGGPGSAGLSQAVVRGLVAELVLEAALDGCVLILAGAELAAGAMDLITGAVMPVIAVATTAWDTAWATTIPVAVTAPRLTPTERGELWWVALGGQVPQDAVTGLRLTPEQITAVGRLSLRMAEQAGTEVTAAIVQDAARRLGRGGTKSAASTGSTAVLDDLVLPERTRDEVSRLIAWAKHRDDVFALGDLQGKGGKGTGIAALFSGSPGTGKTLAAHVVADALGMDLFQVDLSSVVDKYIGETEKNLEKVFAEAESLNCVLFFDEADSLFGSRSAVSDSKDRYANQEVAYLLQRMESFDGITVLATNLRGNLDQAFARRLHFMIHFPDPDAATRASLWEHHLAQLPALDPEDPVDVAVLAENLEVAGGDIRNIVLSAAYEAVAQERLVGMRDLHFAVVREFTKLGRRVPAKTFEQG</sequence>
<dbReference type="STRING" id="1814289.SAMN05216410_1981"/>
<protein>
    <submittedName>
        <fullName evidence="2">ATPase family associated with various cellular activities (AAA)</fullName>
    </submittedName>
</protein>
<keyword evidence="3" id="KW-1185">Reference proteome</keyword>
<accession>A0A1G6MV76</accession>
<evidence type="ECO:0000259" key="1">
    <source>
        <dbReference type="SMART" id="SM00382"/>
    </source>
</evidence>
<evidence type="ECO:0000313" key="3">
    <source>
        <dbReference type="Proteomes" id="UP000199039"/>
    </source>
</evidence>
<dbReference type="SUPFAM" id="SSF52540">
    <property type="entry name" value="P-loop containing nucleoside triphosphate hydrolases"/>
    <property type="match status" value="1"/>
</dbReference>
<dbReference type="InterPro" id="IPR027417">
    <property type="entry name" value="P-loop_NTPase"/>
</dbReference>
<name>A0A1G6MV76_9MICO</name>
<evidence type="ECO:0000313" key="2">
    <source>
        <dbReference type="EMBL" id="SDC59460.1"/>
    </source>
</evidence>
<gene>
    <name evidence="2" type="ORF">SAMN05216410_1981</name>
</gene>
<dbReference type="PANTHER" id="PTHR46411:SF2">
    <property type="entry name" value="AAA+ ATPASE DOMAIN-CONTAINING PROTEIN"/>
    <property type="match status" value="1"/>
</dbReference>
<dbReference type="InterPro" id="IPR003959">
    <property type="entry name" value="ATPase_AAA_core"/>
</dbReference>
<dbReference type="Pfam" id="PF22977">
    <property type="entry name" value="WHD"/>
    <property type="match status" value="1"/>
</dbReference>
<dbReference type="Proteomes" id="UP000199039">
    <property type="component" value="Unassembled WGS sequence"/>
</dbReference>
<dbReference type="InterPro" id="IPR003593">
    <property type="entry name" value="AAA+_ATPase"/>
</dbReference>
<dbReference type="GO" id="GO:0005524">
    <property type="term" value="F:ATP binding"/>
    <property type="evidence" value="ECO:0007669"/>
    <property type="project" value="InterPro"/>
</dbReference>
<dbReference type="PANTHER" id="PTHR46411">
    <property type="entry name" value="FAMILY ATPASE, PUTATIVE-RELATED"/>
    <property type="match status" value="1"/>
</dbReference>
<dbReference type="AlphaFoldDB" id="A0A1G6MV76"/>
<dbReference type="GO" id="GO:0016887">
    <property type="term" value="F:ATP hydrolysis activity"/>
    <property type="evidence" value="ECO:0007669"/>
    <property type="project" value="InterPro"/>
</dbReference>
<dbReference type="SMART" id="SM00382">
    <property type="entry name" value="AAA"/>
    <property type="match status" value="1"/>
</dbReference>
<proteinExistence type="predicted"/>
<organism evidence="2 3">
    <name type="scientific">Sanguibacter gelidistatuariae</name>
    <dbReference type="NCBI Taxonomy" id="1814289"/>
    <lineage>
        <taxon>Bacteria</taxon>
        <taxon>Bacillati</taxon>
        <taxon>Actinomycetota</taxon>
        <taxon>Actinomycetes</taxon>
        <taxon>Micrococcales</taxon>
        <taxon>Sanguibacteraceae</taxon>
        <taxon>Sanguibacter</taxon>
    </lineage>
</organism>
<dbReference type="Pfam" id="PF00004">
    <property type="entry name" value="AAA"/>
    <property type="match status" value="1"/>
</dbReference>